<dbReference type="CDD" id="cd06583">
    <property type="entry name" value="PGRP"/>
    <property type="match status" value="1"/>
</dbReference>
<feature type="domain" description="N-acetylmuramoyl-L-alanine amidase" evidence="3">
    <location>
        <begin position="69"/>
        <end position="241"/>
    </location>
</feature>
<accession>A0A1J4NWB9</accession>
<dbReference type="GO" id="GO:0008270">
    <property type="term" value="F:zinc ion binding"/>
    <property type="evidence" value="ECO:0007669"/>
    <property type="project" value="InterPro"/>
</dbReference>
<evidence type="ECO:0000256" key="1">
    <source>
        <dbReference type="ARBA" id="ARBA00007553"/>
    </source>
</evidence>
<dbReference type="InterPro" id="IPR002502">
    <property type="entry name" value="Amidase_domain"/>
</dbReference>
<evidence type="ECO:0000259" key="3">
    <source>
        <dbReference type="SMART" id="SM00644"/>
    </source>
</evidence>
<evidence type="ECO:0000259" key="4">
    <source>
        <dbReference type="SMART" id="SM00701"/>
    </source>
</evidence>
<dbReference type="GO" id="GO:0008745">
    <property type="term" value="F:N-acetylmuramoyl-L-alanine amidase activity"/>
    <property type="evidence" value="ECO:0007669"/>
    <property type="project" value="InterPro"/>
</dbReference>
<dbReference type="EMBL" id="LAVA02000057">
    <property type="protein sequence ID" value="OIJ65525.1"/>
    <property type="molecule type" value="Genomic_DNA"/>
</dbReference>
<evidence type="ECO:0000256" key="2">
    <source>
        <dbReference type="SAM" id="MobiDB-lite"/>
    </source>
</evidence>
<evidence type="ECO:0000313" key="5">
    <source>
        <dbReference type="EMBL" id="OIJ65525.1"/>
    </source>
</evidence>
<feature type="region of interest" description="Disordered" evidence="2">
    <location>
        <begin position="252"/>
        <end position="289"/>
    </location>
</feature>
<dbReference type="Gene3D" id="3.40.80.10">
    <property type="entry name" value="Peptidoglycan recognition protein-like"/>
    <property type="match status" value="1"/>
</dbReference>
<dbReference type="PANTHER" id="PTHR11022:SF41">
    <property type="entry name" value="PEPTIDOGLYCAN-RECOGNITION PROTEIN LC-RELATED"/>
    <property type="match status" value="1"/>
</dbReference>
<gene>
    <name evidence="5" type="ORF">WN71_023165</name>
</gene>
<dbReference type="SMART" id="SM00701">
    <property type="entry name" value="PGRP"/>
    <property type="match status" value="1"/>
</dbReference>
<dbReference type="Proteomes" id="UP000034196">
    <property type="component" value="Unassembled WGS sequence"/>
</dbReference>
<dbReference type="SMART" id="SM00644">
    <property type="entry name" value="Ami_2"/>
    <property type="match status" value="1"/>
</dbReference>
<feature type="domain" description="Peptidoglycan recognition protein family" evidence="4">
    <location>
        <begin position="54"/>
        <end position="204"/>
    </location>
</feature>
<keyword evidence="6" id="KW-1185">Reference proteome</keyword>
<feature type="compositionally biased region" description="Low complexity" evidence="2">
    <location>
        <begin position="257"/>
        <end position="277"/>
    </location>
</feature>
<name>A0A1J4NWB9_9ACTN</name>
<dbReference type="SUPFAM" id="SSF55846">
    <property type="entry name" value="N-acetylmuramoyl-L-alanine amidase-like"/>
    <property type="match status" value="1"/>
</dbReference>
<organism evidence="5 6">
    <name type="scientific">Streptomyces mangrovisoli</name>
    <dbReference type="NCBI Taxonomy" id="1428628"/>
    <lineage>
        <taxon>Bacteria</taxon>
        <taxon>Bacillati</taxon>
        <taxon>Actinomycetota</taxon>
        <taxon>Actinomycetes</taxon>
        <taxon>Kitasatosporales</taxon>
        <taxon>Streptomycetaceae</taxon>
        <taxon>Streptomyces</taxon>
    </lineage>
</organism>
<evidence type="ECO:0000313" key="6">
    <source>
        <dbReference type="Proteomes" id="UP000034196"/>
    </source>
</evidence>
<dbReference type="Pfam" id="PF01510">
    <property type="entry name" value="Amidase_2"/>
    <property type="match status" value="1"/>
</dbReference>
<dbReference type="InterPro" id="IPR006619">
    <property type="entry name" value="PGRP_domain_met/bac"/>
</dbReference>
<dbReference type="InterPro" id="IPR015510">
    <property type="entry name" value="PGRP"/>
</dbReference>
<reference evidence="5" key="1">
    <citation type="submission" date="2016-10" db="EMBL/GenBank/DDBJ databases">
        <title>Genome sequence of Streptomyces mangrovisoli MUSC 149.</title>
        <authorList>
            <person name="Lee L.-H."/>
            <person name="Ser H.-L."/>
        </authorList>
    </citation>
    <scope>NUCLEOTIDE SEQUENCE [LARGE SCALE GENOMIC DNA]</scope>
    <source>
        <strain evidence="5">MUSC 149</strain>
    </source>
</reference>
<comment type="similarity">
    <text evidence="1">Belongs to the N-acetylmuramoyl-L-alanine amidase 2 family.</text>
</comment>
<dbReference type="PANTHER" id="PTHR11022">
    <property type="entry name" value="PEPTIDOGLYCAN RECOGNITION PROTEIN"/>
    <property type="match status" value="1"/>
</dbReference>
<dbReference type="STRING" id="1428628.WN71_023165"/>
<dbReference type="GO" id="GO:0009253">
    <property type="term" value="P:peptidoglycan catabolic process"/>
    <property type="evidence" value="ECO:0007669"/>
    <property type="project" value="InterPro"/>
</dbReference>
<protein>
    <submittedName>
        <fullName evidence="5">N-acetylmuramoyl-L-alanine amidase</fullName>
    </submittedName>
</protein>
<dbReference type="InterPro" id="IPR036505">
    <property type="entry name" value="Amidase/PGRP_sf"/>
</dbReference>
<dbReference type="AlphaFoldDB" id="A0A1J4NWB9"/>
<sequence>MPRPAQVALGAVPGLAALTVLVLCARGIGGSAADRPARRPVAARPASAYTAPKPRILPRSVWLDAATRHAQPPPRYDDKVVAVFVHHTDSPNGYDCADTPRIISALYAGQTDVKSWDDIGYNFLVDRCGTIYEGRAGGVDRPVTGAHTQGFNHRTAGIAAIGTFTAGVPVPKAMTDAIAALAAWKLGLAHVDPRAKAHLVSSNSLSRYKAGAKATLPALAGHNDGFMTSCPGAALTARLPAIRLEAARLQGRIPARSPAGTSTRSPAASTTSPAGTSLRSPAGTPTATP</sequence>
<comment type="caution">
    <text evidence="5">The sequence shown here is derived from an EMBL/GenBank/DDBJ whole genome shotgun (WGS) entry which is preliminary data.</text>
</comment>
<proteinExistence type="inferred from homology"/>